<dbReference type="Pfam" id="PF01810">
    <property type="entry name" value="LysE"/>
    <property type="match status" value="1"/>
</dbReference>
<dbReference type="Proteomes" id="UP001449225">
    <property type="component" value="Unassembled WGS sequence"/>
</dbReference>
<dbReference type="InterPro" id="IPR001123">
    <property type="entry name" value="LeuE-type"/>
</dbReference>
<feature type="transmembrane region" description="Helical" evidence="6">
    <location>
        <begin position="41"/>
        <end position="66"/>
    </location>
</feature>
<dbReference type="PANTHER" id="PTHR30086">
    <property type="entry name" value="ARGININE EXPORTER PROTEIN ARGO"/>
    <property type="match status" value="1"/>
</dbReference>
<proteinExistence type="predicted"/>
<feature type="transmembrane region" description="Helical" evidence="6">
    <location>
        <begin position="72"/>
        <end position="96"/>
    </location>
</feature>
<reference evidence="7 8" key="1">
    <citation type="submission" date="2024-03" db="EMBL/GenBank/DDBJ databases">
        <title>Community enrichment and isolation of bacterial strains for fucoidan degradation.</title>
        <authorList>
            <person name="Sichert A."/>
        </authorList>
    </citation>
    <scope>NUCLEOTIDE SEQUENCE [LARGE SCALE GENOMIC DNA]</scope>
    <source>
        <strain evidence="7 8">AS76</strain>
    </source>
</reference>
<evidence type="ECO:0000313" key="7">
    <source>
        <dbReference type="EMBL" id="MEM5535176.1"/>
    </source>
</evidence>
<accession>A0ABU9TN81</accession>
<organism evidence="7 8">
    <name type="scientific">Neptuniibacter pectenicola</name>
    <dbReference type="NCBI Taxonomy" id="1806669"/>
    <lineage>
        <taxon>Bacteria</taxon>
        <taxon>Pseudomonadati</taxon>
        <taxon>Pseudomonadota</taxon>
        <taxon>Gammaproteobacteria</taxon>
        <taxon>Oceanospirillales</taxon>
        <taxon>Oceanospirillaceae</taxon>
        <taxon>Neptuniibacter</taxon>
    </lineage>
</organism>
<dbReference type="PANTHER" id="PTHR30086:SF20">
    <property type="entry name" value="ARGININE EXPORTER PROTEIN ARGO-RELATED"/>
    <property type="match status" value="1"/>
</dbReference>
<evidence type="ECO:0000256" key="4">
    <source>
        <dbReference type="ARBA" id="ARBA00022989"/>
    </source>
</evidence>
<keyword evidence="2" id="KW-1003">Cell membrane</keyword>
<evidence type="ECO:0000256" key="5">
    <source>
        <dbReference type="ARBA" id="ARBA00023136"/>
    </source>
</evidence>
<feature type="transmembrane region" description="Helical" evidence="6">
    <location>
        <begin position="6"/>
        <end position="29"/>
    </location>
</feature>
<name>A0ABU9TN81_9GAMM</name>
<gene>
    <name evidence="7" type="ORF">WNY58_02110</name>
</gene>
<keyword evidence="4 6" id="KW-1133">Transmembrane helix</keyword>
<keyword evidence="5 6" id="KW-0472">Membrane</keyword>
<keyword evidence="8" id="KW-1185">Reference proteome</keyword>
<dbReference type="PIRSF" id="PIRSF006324">
    <property type="entry name" value="LeuE"/>
    <property type="match status" value="1"/>
</dbReference>
<evidence type="ECO:0000256" key="1">
    <source>
        <dbReference type="ARBA" id="ARBA00004651"/>
    </source>
</evidence>
<evidence type="ECO:0000256" key="6">
    <source>
        <dbReference type="SAM" id="Phobius"/>
    </source>
</evidence>
<keyword evidence="3 6" id="KW-0812">Transmembrane</keyword>
<protein>
    <submittedName>
        <fullName evidence="7">LysE family translocator</fullName>
    </submittedName>
</protein>
<dbReference type="RefSeq" id="WP_197462720.1">
    <property type="nucleotide sequence ID" value="NZ_CAXBCE010000006.1"/>
</dbReference>
<sequence>MIPIESLIMFIAASALLAVVPGPDNLFVLTQSAIHGRAAGVMVTLGLCSGLIVHTSAVALGVAAIFQTSAVAFTVLKVIGAAYLVYLAVRAFQASADSVELKRQASRSLGALYRRGIFMNITNPKVSIFFLAFLPQFIAPEKGEFTLQVFMLGGIFMLVALAILCVIALLAAFLGRWLNRSPGAQIYLNRVAGVVFMGLALKLVTSKAMPS</sequence>
<comment type="subcellular location">
    <subcellularLocation>
        <location evidence="1">Cell membrane</location>
        <topology evidence="1">Multi-pass membrane protein</topology>
    </subcellularLocation>
</comment>
<evidence type="ECO:0000256" key="3">
    <source>
        <dbReference type="ARBA" id="ARBA00022692"/>
    </source>
</evidence>
<comment type="caution">
    <text evidence="7">The sequence shown here is derived from an EMBL/GenBank/DDBJ whole genome shotgun (WGS) entry which is preliminary data.</text>
</comment>
<evidence type="ECO:0000313" key="8">
    <source>
        <dbReference type="Proteomes" id="UP001449225"/>
    </source>
</evidence>
<feature type="transmembrane region" description="Helical" evidence="6">
    <location>
        <begin position="117"/>
        <end position="138"/>
    </location>
</feature>
<dbReference type="EMBL" id="JBBMRA010000001">
    <property type="protein sequence ID" value="MEM5535176.1"/>
    <property type="molecule type" value="Genomic_DNA"/>
</dbReference>
<feature type="transmembrane region" description="Helical" evidence="6">
    <location>
        <begin position="150"/>
        <end position="175"/>
    </location>
</feature>
<evidence type="ECO:0000256" key="2">
    <source>
        <dbReference type="ARBA" id="ARBA00022475"/>
    </source>
</evidence>
<feature type="transmembrane region" description="Helical" evidence="6">
    <location>
        <begin position="187"/>
        <end position="205"/>
    </location>
</feature>